<dbReference type="EMBL" id="LVVY01000035">
    <property type="protein sequence ID" value="OAM81241.1"/>
    <property type="molecule type" value="Genomic_DNA"/>
</dbReference>
<feature type="domain" description="Bacterial sugar transferase" evidence="4">
    <location>
        <begin position="212"/>
        <end position="391"/>
    </location>
</feature>
<name>A0A178I4D4_9HYPH</name>
<feature type="transmembrane region" description="Helical" evidence="3">
    <location>
        <begin position="219"/>
        <end position="240"/>
    </location>
</feature>
<evidence type="ECO:0000313" key="6">
    <source>
        <dbReference type="Proteomes" id="UP000078389"/>
    </source>
</evidence>
<evidence type="ECO:0000256" key="2">
    <source>
        <dbReference type="ARBA" id="ARBA00023169"/>
    </source>
</evidence>
<dbReference type="AlphaFoldDB" id="A0A178I4D4"/>
<dbReference type="PANTHER" id="PTHR30576">
    <property type="entry name" value="COLANIC BIOSYNTHESIS UDP-GLUCOSE LIPID CARRIER TRANSFERASE"/>
    <property type="match status" value="1"/>
</dbReference>
<comment type="similarity">
    <text evidence="1">Belongs to the bacterial sugar transferase family.</text>
</comment>
<dbReference type="STRING" id="1770058.A3840_01640"/>
<feature type="transmembrane region" description="Helical" evidence="3">
    <location>
        <begin position="85"/>
        <end position="104"/>
    </location>
</feature>
<keyword evidence="6" id="KW-1185">Reference proteome</keyword>
<keyword evidence="3" id="KW-0812">Transmembrane</keyword>
<evidence type="ECO:0000256" key="1">
    <source>
        <dbReference type="ARBA" id="ARBA00006464"/>
    </source>
</evidence>
<feature type="transmembrane region" description="Helical" evidence="3">
    <location>
        <begin position="32"/>
        <end position="51"/>
    </location>
</feature>
<gene>
    <name evidence="5" type="ORF">A3840_01640</name>
</gene>
<sequence>MRPAILSALLQSAVYAYVMISANRSDWHNIAAAIVATATVPFLAAAVLTAFRRNEAPIGTGVIVSLAVYSVAVTVLSAFRIPVSYTGLAWCALIAIVLTAYGNLRFNRLRNSTNIAVARFPGLEVAIEDLRGLSIIDSPEGSLEGIDTLLIDVVHHHSGEWSPLLSRSYLEGVEILPWTRYAEARYGKLDVESFDVSHLVYAPSQLIYSRAKRFFDVSFVLLTLPITLLLSAVVGLYIFARDGGPVIFVQIRRGYGGKRFRMYKFRTMYKKTAGGATAKNDKRIIPGCRAIRKFRIDELPQLLNILRGEMSLIGPRPVAEYVAKATERVEPKYSFRSLVLPGITGWAQVSSGYAETTDQEVKKLAYDLYYIKRLSFDLDLLVLFKTIRTVLLGVGAR</sequence>
<accession>A0A178I4D4</accession>
<evidence type="ECO:0000313" key="5">
    <source>
        <dbReference type="EMBL" id="OAM81241.1"/>
    </source>
</evidence>
<dbReference type="Proteomes" id="UP000078389">
    <property type="component" value="Unassembled WGS sequence"/>
</dbReference>
<evidence type="ECO:0000256" key="3">
    <source>
        <dbReference type="SAM" id="Phobius"/>
    </source>
</evidence>
<dbReference type="OrthoDB" id="9808602at2"/>
<evidence type="ECO:0000259" key="4">
    <source>
        <dbReference type="Pfam" id="PF02397"/>
    </source>
</evidence>
<reference evidence="5 6" key="1">
    <citation type="submission" date="2016-03" db="EMBL/GenBank/DDBJ databases">
        <title>Genome sequencing of Devosia sp. S37.</title>
        <authorList>
            <person name="Mohd Nor M."/>
        </authorList>
    </citation>
    <scope>NUCLEOTIDE SEQUENCE [LARGE SCALE GENOMIC DNA]</scope>
    <source>
        <strain evidence="5 6">S37</strain>
    </source>
</reference>
<proteinExistence type="inferred from homology"/>
<comment type="caution">
    <text evidence="5">The sequence shown here is derived from an EMBL/GenBank/DDBJ whole genome shotgun (WGS) entry which is preliminary data.</text>
</comment>
<organism evidence="5 6">
    <name type="scientific">Devosia elaeis</name>
    <dbReference type="NCBI Taxonomy" id="1770058"/>
    <lineage>
        <taxon>Bacteria</taxon>
        <taxon>Pseudomonadati</taxon>
        <taxon>Pseudomonadota</taxon>
        <taxon>Alphaproteobacteria</taxon>
        <taxon>Hyphomicrobiales</taxon>
        <taxon>Devosiaceae</taxon>
        <taxon>Devosia</taxon>
    </lineage>
</organism>
<dbReference type="GO" id="GO:0000271">
    <property type="term" value="P:polysaccharide biosynthetic process"/>
    <property type="evidence" value="ECO:0007669"/>
    <property type="project" value="UniProtKB-KW"/>
</dbReference>
<keyword evidence="2" id="KW-0270">Exopolysaccharide synthesis</keyword>
<protein>
    <recommendedName>
        <fullName evidence="4">Bacterial sugar transferase domain-containing protein</fullName>
    </recommendedName>
</protein>
<dbReference type="PANTHER" id="PTHR30576:SF0">
    <property type="entry name" value="UNDECAPRENYL-PHOSPHATE N-ACETYLGALACTOSAMINYL 1-PHOSPHATE TRANSFERASE-RELATED"/>
    <property type="match status" value="1"/>
</dbReference>
<keyword evidence="3" id="KW-1133">Transmembrane helix</keyword>
<dbReference type="Pfam" id="PF02397">
    <property type="entry name" value="Bac_transf"/>
    <property type="match status" value="1"/>
</dbReference>
<feature type="transmembrane region" description="Helical" evidence="3">
    <location>
        <begin position="58"/>
        <end position="79"/>
    </location>
</feature>
<keyword evidence="3" id="KW-0472">Membrane</keyword>
<dbReference type="InterPro" id="IPR003362">
    <property type="entry name" value="Bact_transf"/>
</dbReference>
<dbReference type="GO" id="GO:0016780">
    <property type="term" value="F:phosphotransferase activity, for other substituted phosphate groups"/>
    <property type="evidence" value="ECO:0007669"/>
    <property type="project" value="TreeGrafter"/>
</dbReference>